<proteinExistence type="predicted"/>
<dbReference type="InterPro" id="IPR029044">
    <property type="entry name" value="Nucleotide-diphossugar_trans"/>
</dbReference>
<dbReference type="SUPFAM" id="SSF53448">
    <property type="entry name" value="Nucleotide-diphospho-sugar transferases"/>
    <property type="match status" value="1"/>
</dbReference>
<dbReference type="PANTHER" id="PTHR43685">
    <property type="entry name" value="GLYCOSYLTRANSFERASE"/>
    <property type="match status" value="1"/>
</dbReference>
<evidence type="ECO:0000313" key="2">
    <source>
        <dbReference type="EMBL" id="TWR25181.1"/>
    </source>
</evidence>
<dbReference type="Proteomes" id="UP000320042">
    <property type="component" value="Unassembled WGS sequence"/>
</dbReference>
<sequence>MRIDSTKVTKGVSVVICCYNSAQRLPQTLRHLALQQVPSEIDWEVIVVDNASTDNTAIIAQEEWQKFESAHLTLKIVGEPRPGKIKAFEKGVDEASYEYIVLCDDDNWLNPTYIKTAFDIMQADNNIGVLGANGQFEPEMPVNDFAVKHRKAYVNGPQPDAESQHWVYGAGSVIRRTALLQLKRLGFMMITPGRVGKKLNGGEDVELCFAIYLMGYKIKADDRLLFRHFVPLSRQNIKFINQLTYWSSYSNVLLSGYFHKLQQNPEPLKKVLRRWQQICFTNLVKFRLILLYKRFLKREVITEQDQINLANLSGHTKALFTRKTDIIEHQEHLHSLAARLKIFDYAA</sequence>
<dbReference type="CDD" id="cd00761">
    <property type="entry name" value="Glyco_tranf_GTA_type"/>
    <property type="match status" value="1"/>
</dbReference>
<keyword evidence="2" id="KW-0808">Transferase</keyword>
<dbReference type="OrthoDB" id="786280at2"/>
<keyword evidence="3" id="KW-1185">Reference proteome</keyword>
<dbReference type="PANTHER" id="PTHR43685:SF2">
    <property type="entry name" value="GLYCOSYLTRANSFERASE 2-LIKE DOMAIN-CONTAINING PROTEIN"/>
    <property type="match status" value="1"/>
</dbReference>
<organism evidence="2 3">
    <name type="scientific">Mucilaginibacter pallidiroseus</name>
    <dbReference type="NCBI Taxonomy" id="2599295"/>
    <lineage>
        <taxon>Bacteria</taxon>
        <taxon>Pseudomonadati</taxon>
        <taxon>Bacteroidota</taxon>
        <taxon>Sphingobacteriia</taxon>
        <taxon>Sphingobacteriales</taxon>
        <taxon>Sphingobacteriaceae</taxon>
        <taxon>Mucilaginibacter</taxon>
    </lineage>
</organism>
<accession>A0A563U253</accession>
<dbReference type="InterPro" id="IPR001173">
    <property type="entry name" value="Glyco_trans_2-like"/>
</dbReference>
<evidence type="ECO:0000313" key="3">
    <source>
        <dbReference type="Proteomes" id="UP000320042"/>
    </source>
</evidence>
<dbReference type="AlphaFoldDB" id="A0A563U253"/>
<comment type="caution">
    <text evidence="2">The sequence shown here is derived from an EMBL/GenBank/DDBJ whole genome shotgun (WGS) entry which is preliminary data.</text>
</comment>
<dbReference type="EMBL" id="VOEJ01000009">
    <property type="protein sequence ID" value="TWR25181.1"/>
    <property type="molecule type" value="Genomic_DNA"/>
</dbReference>
<dbReference type="GO" id="GO:0016740">
    <property type="term" value="F:transferase activity"/>
    <property type="evidence" value="ECO:0007669"/>
    <property type="project" value="UniProtKB-KW"/>
</dbReference>
<dbReference type="Gene3D" id="3.90.550.10">
    <property type="entry name" value="Spore Coat Polysaccharide Biosynthesis Protein SpsA, Chain A"/>
    <property type="match status" value="1"/>
</dbReference>
<dbReference type="Pfam" id="PF00535">
    <property type="entry name" value="Glycos_transf_2"/>
    <property type="match status" value="1"/>
</dbReference>
<name>A0A563U253_9SPHI</name>
<feature type="domain" description="Glycosyltransferase 2-like" evidence="1">
    <location>
        <begin position="13"/>
        <end position="179"/>
    </location>
</feature>
<dbReference type="RefSeq" id="WP_146383152.1">
    <property type="nucleotide sequence ID" value="NZ_VOEJ01000009.1"/>
</dbReference>
<reference evidence="2 3" key="1">
    <citation type="submission" date="2019-07" db="EMBL/GenBank/DDBJ databases">
        <authorList>
            <person name="Kim J."/>
        </authorList>
    </citation>
    <scope>NUCLEOTIDE SEQUENCE [LARGE SCALE GENOMIC DNA]</scope>
    <source>
        <strain evidence="3">dk17</strain>
    </source>
</reference>
<gene>
    <name evidence="2" type="ORF">FPZ43_17055</name>
</gene>
<evidence type="ECO:0000259" key="1">
    <source>
        <dbReference type="Pfam" id="PF00535"/>
    </source>
</evidence>
<dbReference type="InterPro" id="IPR050834">
    <property type="entry name" value="Glycosyltransf_2"/>
</dbReference>
<protein>
    <submittedName>
        <fullName evidence="2">Glycosyltransferase family 2 protein</fullName>
    </submittedName>
</protein>